<feature type="chain" id="PRO_5047433587" description="Osiris" evidence="1">
    <location>
        <begin position="22"/>
        <end position="208"/>
    </location>
</feature>
<proteinExistence type="predicted"/>
<reference evidence="2" key="2">
    <citation type="submission" date="2025-05" db="UniProtKB">
        <authorList>
            <consortium name="EnsemblMetazoa"/>
        </authorList>
    </citation>
    <scope>IDENTIFICATION</scope>
    <source>
        <strain evidence="2">Foshan</strain>
    </source>
</reference>
<dbReference type="RefSeq" id="XP_029730126.2">
    <property type="nucleotide sequence ID" value="XM_029874266.2"/>
</dbReference>
<keyword evidence="1" id="KW-0732">Signal</keyword>
<protein>
    <recommendedName>
        <fullName evidence="4">Osiris</fullName>
    </recommendedName>
</protein>
<evidence type="ECO:0000313" key="2">
    <source>
        <dbReference type="EnsemblMetazoa" id="AALFPA23_016733.P24425"/>
    </source>
</evidence>
<accession>A0ABM1ZAW7</accession>
<evidence type="ECO:0000313" key="3">
    <source>
        <dbReference type="Proteomes" id="UP000069940"/>
    </source>
</evidence>
<dbReference type="Pfam" id="PF07898">
    <property type="entry name" value="DUF1676"/>
    <property type="match status" value="1"/>
</dbReference>
<dbReference type="EnsemblMetazoa" id="AALFPA23_016733.R24425">
    <property type="protein sequence ID" value="AALFPA23_016733.P24425"/>
    <property type="gene ID" value="AALFPA23_016733"/>
</dbReference>
<keyword evidence="3" id="KW-1185">Reference proteome</keyword>
<dbReference type="PANTHER" id="PTHR21879">
    <property type="entry name" value="FI03362P-RELATED-RELATED"/>
    <property type="match status" value="1"/>
</dbReference>
<reference evidence="3" key="1">
    <citation type="journal article" date="2015" name="Proc. Natl. Acad. Sci. U.S.A.">
        <title>Genome sequence of the Asian Tiger mosquito, Aedes albopictus, reveals insights into its biology, genetics, and evolution.</title>
        <authorList>
            <person name="Chen X.G."/>
            <person name="Jiang X."/>
            <person name="Gu J."/>
            <person name="Xu M."/>
            <person name="Wu Y."/>
            <person name="Deng Y."/>
            <person name="Zhang C."/>
            <person name="Bonizzoni M."/>
            <person name="Dermauw W."/>
            <person name="Vontas J."/>
            <person name="Armbruster P."/>
            <person name="Huang X."/>
            <person name="Yang Y."/>
            <person name="Zhang H."/>
            <person name="He W."/>
            <person name="Peng H."/>
            <person name="Liu Y."/>
            <person name="Wu K."/>
            <person name="Chen J."/>
            <person name="Lirakis M."/>
            <person name="Topalis P."/>
            <person name="Van Leeuwen T."/>
            <person name="Hall A.B."/>
            <person name="Jiang X."/>
            <person name="Thorpe C."/>
            <person name="Mueller R.L."/>
            <person name="Sun C."/>
            <person name="Waterhouse R.M."/>
            <person name="Yan G."/>
            <person name="Tu Z.J."/>
            <person name="Fang X."/>
            <person name="James A.A."/>
        </authorList>
    </citation>
    <scope>NUCLEOTIDE SEQUENCE [LARGE SCALE GENOMIC DNA]</scope>
    <source>
        <strain evidence="3">Foshan</strain>
    </source>
</reference>
<dbReference type="InterPro" id="IPR012464">
    <property type="entry name" value="DUF1676"/>
</dbReference>
<sequence length="208" mass="23005">MFLLRSSALVIAVVAIAVASAANTKQEQQMVNLINEIDQQESFPLFGGLSVERVEGGGRSFGGVDASEDLAERAVRYLNTHSVKFNLPEEDSEGRQMEEARSSRLKKVFLPLLLALKLKMSVVLPILLTIIKLISLKGLIAGLLALKFSIFTFLKDLFNKKQERVTTAYITSAQPVNAEIVHQDWHRNGQASPQELAYGAYNPYATLQ</sequence>
<evidence type="ECO:0008006" key="4">
    <source>
        <dbReference type="Google" id="ProtNLM"/>
    </source>
</evidence>
<organism evidence="2 3">
    <name type="scientific">Aedes albopictus</name>
    <name type="common">Asian tiger mosquito</name>
    <name type="synonym">Stegomyia albopicta</name>
    <dbReference type="NCBI Taxonomy" id="7160"/>
    <lineage>
        <taxon>Eukaryota</taxon>
        <taxon>Metazoa</taxon>
        <taxon>Ecdysozoa</taxon>
        <taxon>Arthropoda</taxon>
        <taxon>Hexapoda</taxon>
        <taxon>Insecta</taxon>
        <taxon>Pterygota</taxon>
        <taxon>Neoptera</taxon>
        <taxon>Endopterygota</taxon>
        <taxon>Diptera</taxon>
        <taxon>Nematocera</taxon>
        <taxon>Culicoidea</taxon>
        <taxon>Culicidae</taxon>
        <taxon>Culicinae</taxon>
        <taxon>Aedini</taxon>
        <taxon>Aedes</taxon>
        <taxon>Stegomyia</taxon>
    </lineage>
</organism>
<evidence type="ECO:0000256" key="1">
    <source>
        <dbReference type="SAM" id="SignalP"/>
    </source>
</evidence>
<feature type="signal peptide" evidence="1">
    <location>
        <begin position="1"/>
        <end position="21"/>
    </location>
</feature>
<dbReference type="GeneID" id="115267344"/>
<dbReference type="Proteomes" id="UP000069940">
    <property type="component" value="Unassembled WGS sequence"/>
</dbReference>
<name>A0ABM1ZAW7_AEDAL</name>
<dbReference type="PANTHER" id="PTHR21879:SF5">
    <property type="entry name" value="OSIRIS 15"/>
    <property type="match status" value="1"/>
</dbReference>